<protein>
    <submittedName>
        <fullName evidence="6">Nematode cuticle collagen N-terminal domain-containing protein</fullName>
    </submittedName>
</protein>
<name>A0A914YZQ8_9BILA</name>
<evidence type="ECO:0000256" key="2">
    <source>
        <dbReference type="SAM" id="MobiDB-lite"/>
    </source>
</evidence>
<reference evidence="6" key="1">
    <citation type="submission" date="2022-11" db="UniProtKB">
        <authorList>
            <consortium name="WormBaseParasite"/>
        </authorList>
    </citation>
    <scope>IDENTIFICATION</scope>
</reference>
<evidence type="ECO:0000313" key="6">
    <source>
        <dbReference type="WBParaSite" id="PSU_v2.g511.t1"/>
    </source>
</evidence>
<dbReference type="Pfam" id="PF01484">
    <property type="entry name" value="Col_cuticle_N"/>
    <property type="match status" value="1"/>
</dbReference>
<feature type="transmembrane region" description="Helical" evidence="3">
    <location>
        <begin position="18"/>
        <end position="39"/>
    </location>
</feature>
<dbReference type="PANTHER" id="PTHR24637">
    <property type="entry name" value="COLLAGEN"/>
    <property type="match status" value="1"/>
</dbReference>
<proteinExistence type="predicted"/>
<feature type="compositionally biased region" description="Pro residues" evidence="2">
    <location>
        <begin position="168"/>
        <end position="183"/>
    </location>
</feature>
<evidence type="ECO:0000256" key="1">
    <source>
        <dbReference type="ARBA" id="ARBA00022737"/>
    </source>
</evidence>
<sequence>MFRIIITTSEKRMNCDRIIVTCATTACFFVLLAACFVIPKLYSEINEMHEFVFNSIQEFRSETDAAWKDLMVLQQVFTPTIKSNLVPFDKFVLEQRKKRQNNKMPEWCNCGIIPTCPPGPPGPPGIPGENGDTGYPGPPGRPSTSSFVIDGKRFCDIPSECIKCPSAPGMPGPDGPPGPPGPDGAPGLPGTITKGQGLPGPPGPAGDPGKPGAPGLPGSPGNLLAADVKPRIGRPGPPGRPGAIGAAGKAGEPGKPGLPGAAGKAGPIGPPGTPGEPGLEGDNGRRGNPGIPGNDASYCPCPPRSFVYLIRSA</sequence>
<feature type="region of interest" description="Disordered" evidence="2">
    <location>
        <begin position="119"/>
        <end position="145"/>
    </location>
</feature>
<keyword evidence="3" id="KW-0472">Membrane</keyword>
<dbReference type="PROSITE" id="PS51257">
    <property type="entry name" value="PROKAR_LIPOPROTEIN"/>
    <property type="match status" value="1"/>
</dbReference>
<dbReference type="Gene3D" id="1.20.5.320">
    <property type="entry name" value="6-Phosphogluconate Dehydrogenase, domain 3"/>
    <property type="match status" value="1"/>
</dbReference>
<dbReference type="Proteomes" id="UP000887577">
    <property type="component" value="Unplaced"/>
</dbReference>
<dbReference type="InterPro" id="IPR002486">
    <property type="entry name" value="Col_cuticle_N"/>
</dbReference>
<dbReference type="WBParaSite" id="PSU_v2.g511.t1">
    <property type="protein sequence ID" value="PSU_v2.g511.t1"/>
    <property type="gene ID" value="PSU_v2.g511"/>
</dbReference>
<keyword evidence="3" id="KW-0812">Transmembrane</keyword>
<feature type="compositionally biased region" description="Low complexity" evidence="2">
    <location>
        <begin position="241"/>
        <end position="267"/>
    </location>
</feature>
<feature type="domain" description="Nematode cuticle collagen N-terminal" evidence="4">
    <location>
        <begin position="18"/>
        <end position="70"/>
    </location>
</feature>
<dbReference type="PANTHER" id="PTHR24637:SF421">
    <property type="entry name" value="CUTICLE COLLAGEN DPY-2"/>
    <property type="match status" value="1"/>
</dbReference>
<dbReference type="GO" id="GO:0042302">
    <property type="term" value="F:structural constituent of cuticle"/>
    <property type="evidence" value="ECO:0007669"/>
    <property type="project" value="InterPro"/>
</dbReference>
<evidence type="ECO:0000256" key="3">
    <source>
        <dbReference type="SAM" id="Phobius"/>
    </source>
</evidence>
<dbReference type="Pfam" id="PF01391">
    <property type="entry name" value="Collagen"/>
    <property type="match status" value="2"/>
</dbReference>
<organism evidence="5 6">
    <name type="scientific">Panagrolaimus superbus</name>
    <dbReference type="NCBI Taxonomy" id="310955"/>
    <lineage>
        <taxon>Eukaryota</taxon>
        <taxon>Metazoa</taxon>
        <taxon>Ecdysozoa</taxon>
        <taxon>Nematoda</taxon>
        <taxon>Chromadorea</taxon>
        <taxon>Rhabditida</taxon>
        <taxon>Tylenchina</taxon>
        <taxon>Panagrolaimomorpha</taxon>
        <taxon>Panagrolaimoidea</taxon>
        <taxon>Panagrolaimidae</taxon>
        <taxon>Panagrolaimus</taxon>
    </lineage>
</organism>
<keyword evidence="5" id="KW-1185">Reference proteome</keyword>
<keyword evidence="3" id="KW-1133">Transmembrane helix</keyword>
<dbReference type="AlphaFoldDB" id="A0A914YZQ8"/>
<keyword evidence="1" id="KW-0677">Repeat</keyword>
<dbReference type="SMART" id="SM01088">
    <property type="entry name" value="Col_cuticle_N"/>
    <property type="match status" value="1"/>
</dbReference>
<evidence type="ECO:0000259" key="4">
    <source>
        <dbReference type="SMART" id="SM01088"/>
    </source>
</evidence>
<evidence type="ECO:0000313" key="5">
    <source>
        <dbReference type="Proteomes" id="UP000887577"/>
    </source>
</evidence>
<feature type="compositionally biased region" description="Low complexity" evidence="2">
    <location>
        <begin position="286"/>
        <end position="295"/>
    </location>
</feature>
<accession>A0A914YZQ8</accession>
<dbReference type="InterPro" id="IPR008160">
    <property type="entry name" value="Collagen"/>
</dbReference>
<feature type="region of interest" description="Disordered" evidence="2">
    <location>
        <begin position="166"/>
        <end position="297"/>
    </location>
</feature>